<keyword evidence="4 7" id="KW-0812">Transmembrane</keyword>
<evidence type="ECO:0000256" key="1">
    <source>
        <dbReference type="ARBA" id="ARBA00004651"/>
    </source>
</evidence>
<feature type="domain" description="ABC transmembrane type-1" evidence="8">
    <location>
        <begin position="67"/>
        <end position="151"/>
    </location>
</feature>
<proteinExistence type="predicted"/>
<accession>A0A0L6JLI9</accession>
<feature type="transmembrane region" description="Helical" evidence="7">
    <location>
        <begin position="71"/>
        <end position="90"/>
    </location>
</feature>
<dbReference type="GO" id="GO:0005886">
    <property type="term" value="C:plasma membrane"/>
    <property type="evidence" value="ECO:0007669"/>
    <property type="project" value="UniProtKB-SubCell"/>
</dbReference>
<dbReference type="EMBL" id="LGTC01000001">
    <property type="protein sequence ID" value="KNY26227.1"/>
    <property type="molecule type" value="Genomic_DNA"/>
</dbReference>
<reference evidence="10" key="1">
    <citation type="submission" date="2015-07" db="EMBL/GenBank/DDBJ databases">
        <title>Near-Complete Genome Sequence of the Cellulolytic Bacterium Bacteroides (Pseudobacteroides) cellulosolvens ATCC 35603.</title>
        <authorList>
            <person name="Dassa B."/>
            <person name="Utturkar S.M."/>
            <person name="Klingeman D.M."/>
            <person name="Hurt R.A."/>
            <person name="Keller M."/>
            <person name="Xu J."/>
            <person name="Reddy Y.H.K."/>
            <person name="Borovok I."/>
            <person name="Grinberg I.R."/>
            <person name="Lamed R."/>
            <person name="Zhivin O."/>
            <person name="Bayer E.A."/>
            <person name="Brown S.D."/>
        </authorList>
    </citation>
    <scope>NUCLEOTIDE SEQUENCE [LARGE SCALE GENOMIC DNA]</scope>
    <source>
        <strain evidence="10">DSM 2933</strain>
    </source>
</reference>
<gene>
    <name evidence="9" type="ORF">Bccel_1489</name>
</gene>
<dbReference type="Gene3D" id="1.10.3720.10">
    <property type="entry name" value="MetI-like"/>
    <property type="match status" value="1"/>
</dbReference>
<dbReference type="PANTHER" id="PTHR43744:SF8">
    <property type="entry name" value="SN-GLYCEROL-3-PHOSPHATE TRANSPORT SYSTEM PERMEASE PROTEIN UGPE"/>
    <property type="match status" value="1"/>
</dbReference>
<evidence type="ECO:0000256" key="4">
    <source>
        <dbReference type="ARBA" id="ARBA00022692"/>
    </source>
</evidence>
<evidence type="ECO:0000313" key="9">
    <source>
        <dbReference type="EMBL" id="KNY26227.1"/>
    </source>
</evidence>
<sequence length="151" mass="17083" precursor="true">MNIMLKIFLYIILISISLICILPFYFMIVCATQSSFNTATLQAIFPGNEFLNNFDRLIHIVPVFSAFKNSIVVTIPATLLSAFFGSLTAYGFAKYKFIGKNYLFSLLFISLIVPQQICFIGFYKVCTFFNITNTLLPLIIPSIANPLFVFL</sequence>
<dbReference type="Proteomes" id="UP000036923">
    <property type="component" value="Unassembled WGS sequence"/>
</dbReference>
<feature type="transmembrane region" description="Helical" evidence="7">
    <location>
        <begin position="7"/>
        <end position="28"/>
    </location>
</feature>
<keyword evidence="5 7" id="KW-1133">Transmembrane helix</keyword>
<evidence type="ECO:0000313" key="10">
    <source>
        <dbReference type="Proteomes" id="UP000036923"/>
    </source>
</evidence>
<evidence type="ECO:0000256" key="7">
    <source>
        <dbReference type="SAM" id="Phobius"/>
    </source>
</evidence>
<keyword evidence="2" id="KW-0813">Transport</keyword>
<dbReference type="InterPro" id="IPR035906">
    <property type="entry name" value="MetI-like_sf"/>
</dbReference>
<dbReference type="AlphaFoldDB" id="A0A0L6JLI9"/>
<dbReference type="PANTHER" id="PTHR43744">
    <property type="entry name" value="ABC TRANSPORTER PERMEASE PROTEIN MG189-RELATED-RELATED"/>
    <property type="match status" value="1"/>
</dbReference>
<keyword evidence="6 7" id="KW-0472">Membrane</keyword>
<dbReference type="PROSITE" id="PS50928">
    <property type="entry name" value="ABC_TM1"/>
    <property type="match status" value="1"/>
</dbReference>
<dbReference type="RefSeq" id="WP_036942227.1">
    <property type="nucleotide sequence ID" value="NZ_JQKC01000018.1"/>
</dbReference>
<evidence type="ECO:0000256" key="3">
    <source>
        <dbReference type="ARBA" id="ARBA00022475"/>
    </source>
</evidence>
<dbReference type="GO" id="GO:0055085">
    <property type="term" value="P:transmembrane transport"/>
    <property type="evidence" value="ECO:0007669"/>
    <property type="project" value="InterPro"/>
</dbReference>
<protein>
    <recommendedName>
        <fullName evidence="8">ABC transmembrane type-1 domain-containing protein</fullName>
    </recommendedName>
</protein>
<dbReference type="InterPro" id="IPR000515">
    <property type="entry name" value="MetI-like"/>
</dbReference>
<evidence type="ECO:0000256" key="2">
    <source>
        <dbReference type="ARBA" id="ARBA00022448"/>
    </source>
</evidence>
<feature type="transmembrane region" description="Helical" evidence="7">
    <location>
        <begin position="102"/>
        <end position="122"/>
    </location>
</feature>
<feature type="transmembrane region" description="Helical" evidence="7">
    <location>
        <begin position="128"/>
        <end position="150"/>
    </location>
</feature>
<keyword evidence="3" id="KW-1003">Cell membrane</keyword>
<organism evidence="9 10">
    <name type="scientific">Pseudobacteroides cellulosolvens ATCC 35603 = DSM 2933</name>
    <dbReference type="NCBI Taxonomy" id="398512"/>
    <lineage>
        <taxon>Bacteria</taxon>
        <taxon>Bacillati</taxon>
        <taxon>Bacillota</taxon>
        <taxon>Clostridia</taxon>
        <taxon>Eubacteriales</taxon>
        <taxon>Oscillospiraceae</taxon>
        <taxon>Pseudobacteroides</taxon>
    </lineage>
</organism>
<keyword evidence="10" id="KW-1185">Reference proteome</keyword>
<dbReference type="STRING" id="398512.Bccel_1489"/>
<evidence type="ECO:0000259" key="8">
    <source>
        <dbReference type="PROSITE" id="PS50928"/>
    </source>
</evidence>
<evidence type="ECO:0000256" key="5">
    <source>
        <dbReference type="ARBA" id="ARBA00022989"/>
    </source>
</evidence>
<dbReference type="SUPFAM" id="SSF161098">
    <property type="entry name" value="MetI-like"/>
    <property type="match status" value="1"/>
</dbReference>
<evidence type="ECO:0000256" key="6">
    <source>
        <dbReference type="ARBA" id="ARBA00023136"/>
    </source>
</evidence>
<comment type="subcellular location">
    <subcellularLocation>
        <location evidence="1">Cell membrane</location>
        <topology evidence="1">Multi-pass membrane protein</topology>
    </subcellularLocation>
</comment>
<dbReference type="OrthoDB" id="9771544at2"/>
<name>A0A0L6JLI9_9FIRM</name>
<comment type="caution">
    <text evidence="9">The sequence shown here is derived from an EMBL/GenBank/DDBJ whole genome shotgun (WGS) entry which is preliminary data.</text>
</comment>